<dbReference type="Proteomes" id="UP001147746">
    <property type="component" value="Unassembled WGS sequence"/>
</dbReference>
<reference evidence="4" key="1">
    <citation type="submission" date="2022-12" db="EMBL/GenBank/DDBJ databases">
        <authorList>
            <person name="Petersen C."/>
        </authorList>
    </citation>
    <scope>NUCLEOTIDE SEQUENCE</scope>
    <source>
        <strain evidence="4">IBT 21472</strain>
    </source>
</reference>
<dbReference type="Pfam" id="PF01195">
    <property type="entry name" value="Pept_tRNA_hydro"/>
    <property type="match status" value="1"/>
</dbReference>
<keyword evidence="5" id="KW-1185">Reference proteome</keyword>
<dbReference type="InterPro" id="IPR001328">
    <property type="entry name" value="Pept_tRNA_hydro"/>
</dbReference>
<keyword evidence="2" id="KW-0378">Hydrolase</keyword>
<gene>
    <name evidence="4" type="ORF">N7476_009393</name>
</gene>
<organism evidence="4 5">
    <name type="scientific">Penicillium atrosanguineum</name>
    <dbReference type="NCBI Taxonomy" id="1132637"/>
    <lineage>
        <taxon>Eukaryota</taxon>
        <taxon>Fungi</taxon>
        <taxon>Dikarya</taxon>
        <taxon>Ascomycota</taxon>
        <taxon>Pezizomycotina</taxon>
        <taxon>Eurotiomycetes</taxon>
        <taxon>Eurotiomycetidae</taxon>
        <taxon>Eurotiales</taxon>
        <taxon>Aspergillaceae</taxon>
        <taxon>Penicillium</taxon>
    </lineage>
</organism>
<protein>
    <recommendedName>
        <fullName evidence="6">Peptidyl-tRNA hydrolase</fullName>
    </recommendedName>
</protein>
<reference evidence="4" key="2">
    <citation type="journal article" date="2023" name="IMA Fungus">
        <title>Comparative genomic study of the Penicillium genus elucidates a diverse pangenome and 15 lateral gene transfer events.</title>
        <authorList>
            <person name="Petersen C."/>
            <person name="Sorensen T."/>
            <person name="Nielsen M.R."/>
            <person name="Sondergaard T.E."/>
            <person name="Sorensen J.L."/>
            <person name="Fitzpatrick D.A."/>
            <person name="Frisvad J.C."/>
            <person name="Nielsen K.L."/>
        </authorList>
    </citation>
    <scope>NUCLEOTIDE SEQUENCE</scope>
    <source>
        <strain evidence="4">IBT 21472</strain>
    </source>
</reference>
<dbReference type="PANTHER" id="PTHR17224:SF1">
    <property type="entry name" value="PEPTIDYL-TRNA HYDROLASE"/>
    <property type="match status" value="1"/>
</dbReference>
<comment type="caution">
    <text evidence="4">The sequence shown here is derived from an EMBL/GenBank/DDBJ whole genome shotgun (WGS) entry which is preliminary data.</text>
</comment>
<proteinExistence type="predicted"/>
<dbReference type="AlphaFoldDB" id="A0A9W9U0V4"/>
<dbReference type="SUPFAM" id="SSF53178">
    <property type="entry name" value="Peptidyl-tRNA hydrolase-like"/>
    <property type="match status" value="1"/>
</dbReference>
<evidence type="ECO:0008006" key="6">
    <source>
        <dbReference type="Google" id="ProtNLM"/>
    </source>
</evidence>
<evidence type="ECO:0000313" key="5">
    <source>
        <dbReference type="Proteomes" id="UP001147746"/>
    </source>
</evidence>
<dbReference type="EMBL" id="JAPZBO010000009">
    <property type="protein sequence ID" value="KAJ5302594.1"/>
    <property type="molecule type" value="Genomic_DNA"/>
</dbReference>
<dbReference type="OrthoDB" id="1711136at2759"/>
<dbReference type="GO" id="GO:0000049">
    <property type="term" value="F:tRNA binding"/>
    <property type="evidence" value="ECO:0007669"/>
    <property type="project" value="UniProtKB-KW"/>
</dbReference>
<keyword evidence="3" id="KW-0694">RNA-binding</keyword>
<keyword evidence="1" id="KW-0820">tRNA-binding</keyword>
<dbReference type="InterPro" id="IPR036416">
    <property type="entry name" value="Pept_tRNA_hydro_sf"/>
</dbReference>
<sequence length="221" mass="24242">MAEESKSKPKSNMTTPRRALFIASIGNQKPYRRTRHSAGHILLDALTPLLRTRFGSLNTYYTTYESKSLMNVSGPKLVRALNTWLAQTDKLVGPPRTGFEVPTPIGVPTTLVILHDELEAPLGKVRVRRGGPEVASLRGHRGLISSFESLRGKGLFPVKKGRDLSILRVGVGIGRPDSREKNAVADYVLSEMGGAEVGAVHRAVEPVLDVLEEEFYWDGGK</sequence>
<dbReference type="PANTHER" id="PTHR17224">
    <property type="entry name" value="PEPTIDYL-TRNA HYDROLASE"/>
    <property type="match status" value="1"/>
</dbReference>
<evidence type="ECO:0000313" key="4">
    <source>
        <dbReference type="EMBL" id="KAJ5302594.1"/>
    </source>
</evidence>
<dbReference type="Gene3D" id="3.40.50.1470">
    <property type="entry name" value="Peptidyl-tRNA hydrolase"/>
    <property type="match status" value="1"/>
</dbReference>
<evidence type="ECO:0000256" key="2">
    <source>
        <dbReference type="ARBA" id="ARBA00022801"/>
    </source>
</evidence>
<dbReference type="GO" id="GO:0004045">
    <property type="term" value="F:peptidyl-tRNA hydrolase activity"/>
    <property type="evidence" value="ECO:0007669"/>
    <property type="project" value="InterPro"/>
</dbReference>
<accession>A0A9W9U0V4</accession>
<name>A0A9W9U0V4_9EURO</name>
<evidence type="ECO:0000256" key="3">
    <source>
        <dbReference type="ARBA" id="ARBA00022884"/>
    </source>
</evidence>
<evidence type="ECO:0000256" key="1">
    <source>
        <dbReference type="ARBA" id="ARBA00022555"/>
    </source>
</evidence>